<dbReference type="GO" id="GO:0030598">
    <property type="term" value="F:rRNA N-glycosylase activity"/>
    <property type="evidence" value="ECO:0007669"/>
    <property type="project" value="UniProtKB-EC"/>
</dbReference>
<dbReference type="PANTHER" id="PTHR33453:SF47">
    <property type="entry name" value="RRNA N-GLYCOSYLASE"/>
    <property type="match status" value="1"/>
</dbReference>
<dbReference type="GO" id="GO:0017148">
    <property type="term" value="P:negative regulation of translation"/>
    <property type="evidence" value="ECO:0007669"/>
    <property type="project" value="UniProtKB-KW"/>
</dbReference>
<dbReference type="InterPro" id="IPR016138">
    <property type="entry name" value="Ribosome_inactivat_prot_sub1"/>
</dbReference>
<dbReference type="Gene3D" id="3.40.420.10">
    <property type="entry name" value="Ricin (A subunit), domain 1"/>
    <property type="match status" value="1"/>
</dbReference>
<organism evidence="2 3">
    <name type="scientific">Triticum urartu</name>
    <name type="common">Red wild einkorn</name>
    <name type="synonym">Crithodium urartu</name>
    <dbReference type="NCBI Taxonomy" id="4572"/>
    <lineage>
        <taxon>Eukaryota</taxon>
        <taxon>Viridiplantae</taxon>
        <taxon>Streptophyta</taxon>
        <taxon>Embryophyta</taxon>
        <taxon>Tracheophyta</taxon>
        <taxon>Spermatophyta</taxon>
        <taxon>Magnoliopsida</taxon>
        <taxon>Liliopsida</taxon>
        <taxon>Poales</taxon>
        <taxon>Poaceae</taxon>
        <taxon>BOP clade</taxon>
        <taxon>Pooideae</taxon>
        <taxon>Triticodae</taxon>
        <taxon>Triticeae</taxon>
        <taxon>Triticinae</taxon>
        <taxon>Triticum</taxon>
    </lineage>
</organism>
<keyword evidence="1" id="KW-0378">Hydrolase</keyword>
<evidence type="ECO:0000256" key="1">
    <source>
        <dbReference type="RuleBase" id="RU004915"/>
    </source>
</evidence>
<keyword evidence="1" id="KW-0652">Protein synthesis inhibitor</keyword>
<keyword evidence="1" id="KW-0611">Plant defense</keyword>
<dbReference type="SUPFAM" id="SSF56371">
    <property type="entry name" value="Ribosome inactivating proteins (RIP)"/>
    <property type="match status" value="1"/>
</dbReference>
<dbReference type="EC" id="3.2.2.22" evidence="1"/>
<dbReference type="InterPro" id="IPR001574">
    <property type="entry name" value="Ribosome_inactivat_prot"/>
</dbReference>
<dbReference type="Pfam" id="PF00161">
    <property type="entry name" value="RIP"/>
    <property type="match status" value="1"/>
</dbReference>
<comment type="similarity">
    <text evidence="1">Belongs to the ribosome-inactivating protein family.</text>
</comment>
<dbReference type="InterPro" id="IPR036041">
    <property type="entry name" value="Ribosome-inact_prot_sf"/>
</dbReference>
<name>A0A8R7P2R3_TRIUA</name>
<protein>
    <recommendedName>
        <fullName evidence="1">rRNA N-glycosylase</fullName>
        <ecNumber evidence="1">3.2.2.22</ecNumber>
    </recommendedName>
</protein>
<dbReference type="Proteomes" id="UP000015106">
    <property type="component" value="Chromosome 1"/>
</dbReference>
<reference evidence="3" key="1">
    <citation type="journal article" date="2013" name="Nature">
        <title>Draft genome of the wheat A-genome progenitor Triticum urartu.</title>
        <authorList>
            <person name="Ling H.Q."/>
            <person name="Zhao S."/>
            <person name="Liu D."/>
            <person name="Wang J."/>
            <person name="Sun H."/>
            <person name="Zhang C."/>
            <person name="Fan H."/>
            <person name="Li D."/>
            <person name="Dong L."/>
            <person name="Tao Y."/>
            <person name="Gao C."/>
            <person name="Wu H."/>
            <person name="Li Y."/>
            <person name="Cui Y."/>
            <person name="Guo X."/>
            <person name="Zheng S."/>
            <person name="Wang B."/>
            <person name="Yu K."/>
            <person name="Liang Q."/>
            <person name="Yang W."/>
            <person name="Lou X."/>
            <person name="Chen J."/>
            <person name="Feng M."/>
            <person name="Jian J."/>
            <person name="Zhang X."/>
            <person name="Luo G."/>
            <person name="Jiang Y."/>
            <person name="Liu J."/>
            <person name="Wang Z."/>
            <person name="Sha Y."/>
            <person name="Zhang B."/>
            <person name="Wu H."/>
            <person name="Tang D."/>
            <person name="Shen Q."/>
            <person name="Xue P."/>
            <person name="Zou S."/>
            <person name="Wang X."/>
            <person name="Liu X."/>
            <person name="Wang F."/>
            <person name="Yang Y."/>
            <person name="An X."/>
            <person name="Dong Z."/>
            <person name="Zhang K."/>
            <person name="Zhang X."/>
            <person name="Luo M.C."/>
            <person name="Dvorak J."/>
            <person name="Tong Y."/>
            <person name="Wang J."/>
            <person name="Yang H."/>
            <person name="Li Z."/>
            <person name="Wang D."/>
            <person name="Zhang A."/>
            <person name="Wang J."/>
        </authorList>
    </citation>
    <scope>NUCLEOTIDE SEQUENCE</scope>
    <source>
        <strain evidence="3">cv. G1812</strain>
    </source>
</reference>
<proteinExistence type="inferred from homology"/>
<sequence>MPGVNCARGTKEEGAFEGATRRAAGRWPKIFVTLAMIVLFVRAVHGAEIAWEHDAVRSHHTGFLGTTHTQLIESVEEDYRRKIGDVSDLMAPQRGYHDKKTVQPATWLKPTLKGRGDDKVTLWLCNDDLYLLAFNTTSNLHTAKGYDALFTEPFLPLPFGSSYKELMGHTAPNGDQKNAHLLLVSVPLGRESLLDAIHVLSNYDPVNTPKHEVQLAMAKITLMGPESLRFHPVRNAYILEWESEESYLTLEQAKYLVNWSSLSTLLVQWEDSGRKTWPSSKVAKSLGAEFGIKSGESALGVIDLVLRPR</sequence>
<evidence type="ECO:0000313" key="3">
    <source>
        <dbReference type="Proteomes" id="UP000015106"/>
    </source>
</evidence>
<comment type="catalytic activity">
    <reaction evidence="1">
        <text>Endohydrolysis of the N-glycosidic bond at one specific adenosine on the 28S rRNA.</text>
        <dbReference type="EC" id="3.2.2.22"/>
    </reaction>
</comment>
<accession>A0A8R7P2R3</accession>
<evidence type="ECO:0000313" key="2">
    <source>
        <dbReference type="EnsemblPlants" id="TuG1812G0100003778.01.T01"/>
    </source>
</evidence>
<reference evidence="2" key="3">
    <citation type="submission" date="2022-06" db="UniProtKB">
        <authorList>
            <consortium name="EnsemblPlants"/>
        </authorList>
    </citation>
    <scope>IDENTIFICATION</scope>
</reference>
<keyword evidence="3" id="KW-1185">Reference proteome</keyword>
<dbReference type="PANTHER" id="PTHR33453">
    <property type="match status" value="1"/>
</dbReference>
<dbReference type="Gramene" id="TuG1812G0100003778.01.T01">
    <property type="protein sequence ID" value="TuG1812G0100003778.01.T01"/>
    <property type="gene ID" value="TuG1812G0100003778.01"/>
</dbReference>
<dbReference type="GO" id="GO:0006952">
    <property type="term" value="P:defense response"/>
    <property type="evidence" value="ECO:0007669"/>
    <property type="project" value="UniProtKB-KW"/>
</dbReference>
<dbReference type="GO" id="GO:0090729">
    <property type="term" value="F:toxin activity"/>
    <property type="evidence" value="ECO:0007669"/>
    <property type="project" value="UniProtKB-KW"/>
</dbReference>
<dbReference type="EnsemblPlants" id="TuG1812G0100003778.01.T01">
    <property type="protein sequence ID" value="TuG1812G0100003778.01.T01"/>
    <property type="gene ID" value="TuG1812G0100003778.01"/>
</dbReference>
<keyword evidence="1" id="KW-0800">Toxin</keyword>
<dbReference type="AlphaFoldDB" id="A0A8R7P2R3"/>
<reference evidence="2" key="2">
    <citation type="submission" date="2018-03" db="EMBL/GenBank/DDBJ databases">
        <title>The Triticum urartu genome reveals the dynamic nature of wheat genome evolution.</title>
        <authorList>
            <person name="Ling H."/>
            <person name="Ma B."/>
            <person name="Shi X."/>
            <person name="Liu H."/>
            <person name="Dong L."/>
            <person name="Sun H."/>
            <person name="Cao Y."/>
            <person name="Gao Q."/>
            <person name="Zheng S."/>
            <person name="Li Y."/>
            <person name="Yu Y."/>
            <person name="Du H."/>
            <person name="Qi M."/>
            <person name="Li Y."/>
            <person name="Yu H."/>
            <person name="Cui Y."/>
            <person name="Wang N."/>
            <person name="Chen C."/>
            <person name="Wu H."/>
            <person name="Zhao Y."/>
            <person name="Zhang J."/>
            <person name="Li Y."/>
            <person name="Zhou W."/>
            <person name="Zhang B."/>
            <person name="Hu W."/>
            <person name="Eijk M."/>
            <person name="Tang J."/>
            <person name="Witsenboer H."/>
            <person name="Zhao S."/>
            <person name="Li Z."/>
            <person name="Zhang A."/>
            <person name="Wang D."/>
            <person name="Liang C."/>
        </authorList>
    </citation>
    <scope>NUCLEOTIDE SEQUENCE [LARGE SCALE GENOMIC DNA]</scope>
    <source>
        <strain evidence="2">cv. G1812</strain>
    </source>
</reference>